<dbReference type="Gene3D" id="3.90.1170.20">
    <property type="entry name" value="Quinolinate phosphoribosyl transferase, N-terminal domain"/>
    <property type="match status" value="1"/>
</dbReference>
<evidence type="ECO:0000256" key="11">
    <source>
        <dbReference type="ARBA" id="ARBA00069173"/>
    </source>
</evidence>
<feature type="binding site" evidence="13">
    <location>
        <begin position="263"/>
        <end position="265"/>
    </location>
    <ligand>
        <name>substrate</name>
    </ligand>
</feature>
<evidence type="ECO:0000259" key="15">
    <source>
        <dbReference type="Pfam" id="PF02749"/>
    </source>
</evidence>
<evidence type="ECO:0000256" key="8">
    <source>
        <dbReference type="ARBA" id="ARBA00022679"/>
    </source>
</evidence>
<evidence type="ECO:0000256" key="4">
    <source>
        <dbReference type="ARBA" id="ARBA00011218"/>
    </source>
</evidence>
<keyword evidence="8 12" id="KW-0808">Transferase</keyword>
<name>A0A6J4KDU5_9BACT</name>
<comment type="subunit">
    <text evidence="4">Hexamer formed by 3 homodimers.</text>
</comment>
<feature type="binding site" evidence="13">
    <location>
        <position position="195"/>
    </location>
    <ligand>
        <name>substrate</name>
    </ligand>
</feature>
<evidence type="ECO:0000256" key="13">
    <source>
        <dbReference type="PIRSR" id="PIRSR006250-1"/>
    </source>
</evidence>
<dbReference type="Pfam" id="PF01729">
    <property type="entry name" value="QRPTase_C"/>
    <property type="match status" value="1"/>
</dbReference>
<dbReference type="SUPFAM" id="SSF51690">
    <property type="entry name" value="Nicotinate/Quinolinate PRTase C-terminal domain-like"/>
    <property type="match status" value="1"/>
</dbReference>
<dbReference type="Pfam" id="PF02749">
    <property type="entry name" value="QRPTase_N"/>
    <property type="match status" value="1"/>
</dbReference>
<dbReference type="InterPro" id="IPR013785">
    <property type="entry name" value="Aldolase_TIM"/>
</dbReference>
<evidence type="ECO:0000256" key="9">
    <source>
        <dbReference type="ARBA" id="ARBA00033102"/>
    </source>
</evidence>
<dbReference type="GO" id="GO:0005737">
    <property type="term" value="C:cytoplasm"/>
    <property type="evidence" value="ECO:0007669"/>
    <property type="project" value="TreeGrafter"/>
</dbReference>
<dbReference type="GO" id="GO:0009435">
    <property type="term" value="P:NAD+ biosynthetic process"/>
    <property type="evidence" value="ECO:0007669"/>
    <property type="project" value="UniProtKB-UniPathway"/>
</dbReference>
<evidence type="ECO:0000256" key="3">
    <source>
        <dbReference type="ARBA" id="ARBA00009400"/>
    </source>
</evidence>
<dbReference type="EMBL" id="CADCTW010000031">
    <property type="protein sequence ID" value="CAA9302079.1"/>
    <property type="molecule type" value="Genomic_DNA"/>
</dbReference>
<dbReference type="GO" id="GO:0004514">
    <property type="term" value="F:nicotinate-nucleotide diphosphorylase (carboxylating) activity"/>
    <property type="evidence" value="ECO:0007669"/>
    <property type="project" value="UniProtKB-EC"/>
</dbReference>
<dbReference type="EC" id="2.4.2.19" evidence="5"/>
<dbReference type="AlphaFoldDB" id="A0A6J4KDU5"/>
<gene>
    <name evidence="16" type="ORF">AVDCRST_MAG68-689</name>
</gene>
<feature type="binding site" evidence="13">
    <location>
        <position position="155"/>
    </location>
    <ligand>
        <name>substrate</name>
    </ligand>
</feature>
<feature type="domain" description="Quinolinate phosphoribosyl transferase N-terminal" evidence="15">
    <location>
        <begin position="23"/>
        <end position="108"/>
    </location>
</feature>
<keyword evidence="7 12" id="KW-0328">Glycosyltransferase</keyword>
<feature type="binding site" evidence="13">
    <location>
        <begin position="242"/>
        <end position="244"/>
    </location>
    <ligand>
        <name>substrate</name>
    </ligand>
</feature>
<evidence type="ECO:0000256" key="10">
    <source>
        <dbReference type="ARBA" id="ARBA00047445"/>
    </source>
</evidence>
<dbReference type="InterPro" id="IPR027277">
    <property type="entry name" value="NadC/ModD"/>
</dbReference>
<proteinExistence type="inferred from homology"/>
<evidence type="ECO:0000256" key="2">
    <source>
        <dbReference type="ARBA" id="ARBA00004893"/>
    </source>
</evidence>
<protein>
    <recommendedName>
        <fullName evidence="11">Probable nicotinate-nucleotide pyrophosphorylase [carboxylating]</fullName>
        <ecNumber evidence="5">2.4.2.19</ecNumber>
    </recommendedName>
    <alternativeName>
        <fullName evidence="9">Quinolinate phosphoribosyltransferase [decarboxylating]</fullName>
    </alternativeName>
</protein>
<comment type="catalytic activity">
    <reaction evidence="10">
        <text>nicotinate beta-D-ribonucleotide + CO2 + diphosphate = quinolinate + 5-phospho-alpha-D-ribose 1-diphosphate + 2 H(+)</text>
        <dbReference type="Rhea" id="RHEA:12733"/>
        <dbReference type="ChEBI" id="CHEBI:15378"/>
        <dbReference type="ChEBI" id="CHEBI:16526"/>
        <dbReference type="ChEBI" id="CHEBI:29959"/>
        <dbReference type="ChEBI" id="CHEBI:33019"/>
        <dbReference type="ChEBI" id="CHEBI:57502"/>
        <dbReference type="ChEBI" id="CHEBI:58017"/>
        <dbReference type="EC" id="2.4.2.19"/>
    </reaction>
</comment>
<dbReference type="GO" id="GO:0034213">
    <property type="term" value="P:quinolinate catabolic process"/>
    <property type="evidence" value="ECO:0007669"/>
    <property type="project" value="TreeGrafter"/>
</dbReference>
<comment type="similarity">
    <text evidence="3 12">Belongs to the NadC/ModD family.</text>
</comment>
<dbReference type="NCBIfam" id="TIGR00078">
    <property type="entry name" value="nadC"/>
    <property type="match status" value="1"/>
</dbReference>
<dbReference type="FunFam" id="3.90.1170.20:FF:000001">
    <property type="entry name" value="Nicotinate-nucleotide diphosphorylase (Carboxylating)"/>
    <property type="match status" value="1"/>
</dbReference>
<dbReference type="FunFam" id="3.20.20.70:FF:000030">
    <property type="entry name" value="Nicotinate-nucleotide pyrophosphorylase, carboxylating"/>
    <property type="match status" value="1"/>
</dbReference>
<dbReference type="PANTHER" id="PTHR32179">
    <property type="entry name" value="NICOTINATE-NUCLEOTIDE PYROPHOSPHORYLASE [CARBOXYLATING]"/>
    <property type="match status" value="1"/>
</dbReference>
<evidence type="ECO:0000256" key="12">
    <source>
        <dbReference type="PIRNR" id="PIRNR006250"/>
    </source>
</evidence>
<feature type="binding site" evidence="13">
    <location>
        <position position="216"/>
    </location>
    <ligand>
        <name>substrate</name>
    </ligand>
</feature>
<dbReference type="UniPathway" id="UPA00253">
    <property type="reaction ID" value="UER00331"/>
</dbReference>
<dbReference type="InterPro" id="IPR022412">
    <property type="entry name" value="Quinolinate_PRibosylTrfase_N"/>
</dbReference>
<reference evidence="16" key="1">
    <citation type="submission" date="2020-02" db="EMBL/GenBank/DDBJ databases">
        <authorList>
            <person name="Meier V. D."/>
        </authorList>
    </citation>
    <scope>NUCLEOTIDE SEQUENCE</scope>
    <source>
        <strain evidence="16">AVDCRST_MAG68</strain>
    </source>
</reference>
<accession>A0A6J4KDU5</accession>
<evidence type="ECO:0000256" key="5">
    <source>
        <dbReference type="ARBA" id="ARBA00011944"/>
    </source>
</evidence>
<feature type="domain" description="Quinolinate phosphoribosyl transferase C-terminal" evidence="14">
    <location>
        <begin position="110"/>
        <end position="278"/>
    </location>
</feature>
<comment type="pathway">
    <text evidence="2">Cofactor biosynthesis; NAD(+) biosynthesis; nicotinate D-ribonucleotide from quinolinate: step 1/1.</text>
</comment>
<evidence type="ECO:0000256" key="6">
    <source>
        <dbReference type="ARBA" id="ARBA00022642"/>
    </source>
</evidence>
<evidence type="ECO:0000256" key="7">
    <source>
        <dbReference type="ARBA" id="ARBA00022676"/>
    </source>
</evidence>
<dbReference type="Gene3D" id="3.20.20.70">
    <property type="entry name" value="Aldolase class I"/>
    <property type="match status" value="1"/>
</dbReference>
<evidence type="ECO:0000313" key="16">
    <source>
        <dbReference type="EMBL" id="CAA9302079.1"/>
    </source>
</evidence>
<evidence type="ECO:0000259" key="14">
    <source>
        <dbReference type="Pfam" id="PF01729"/>
    </source>
</evidence>
<dbReference type="InterPro" id="IPR002638">
    <property type="entry name" value="Quinolinate_PRibosylTrfase_C"/>
</dbReference>
<feature type="binding site" evidence="13">
    <location>
        <position position="98"/>
    </location>
    <ligand>
        <name>substrate</name>
    </ligand>
</feature>
<evidence type="ECO:0000256" key="1">
    <source>
        <dbReference type="ARBA" id="ARBA00003237"/>
    </source>
</evidence>
<dbReference type="PANTHER" id="PTHR32179:SF3">
    <property type="entry name" value="NICOTINATE-NUCLEOTIDE PYROPHOSPHORYLASE [CARBOXYLATING]"/>
    <property type="match status" value="1"/>
</dbReference>
<feature type="binding site" evidence="13">
    <location>
        <position position="165"/>
    </location>
    <ligand>
        <name>substrate</name>
    </ligand>
</feature>
<keyword evidence="6" id="KW-0662">Pyridine nucleotide biosynthesis</keyword>
<dbReference type="InterPro" id="IPR036068">
    <property type="entry name" value="Nicotinate_pribotase-like_C"/>
</dbReference>
<dbReference type="PIRSF" id="PIRSF006250">
    <property type="entry name" value="NadC_ModD"/>
    <property type="match status" value="1"/>
</dbReference>
<dbReference type="InterPro" id="IPR037128">
    <property type="entry name" value="Quinolinate_PRibosylTase_N_sf"/>
</dbReference>
<dbReference type="InterPro" id="IPR004393">
    <property type="entry name" value="NadC"/>
</dbReference>
<dbReference type="SUPFAM" id="SSF54675">
    <property type="entry name" value="Nicotinate/Quinolinate PRTase N-terminal domain-like"/>
    <property type="match status" value="1"/>
</dbReference>
<feature type="binding site" evidence="13">
    <location>
        <begin position="131"/>
        <end position="133"/>
    </location>
    <ligand>
        <name>substrate</name>
    </ligand>
</feature>
<dbReference type="CDD" id="cd01572">
    <property type="entry name" value="QPRTase"/>
    <property type="match status" value="1"/>
</dbReference>
<comment type="function">
    <text evidence="1">Involved in the catabolism of quinolinic acid (QA).</text>
</comment>
<sequence>MPLPAEALSLIQAALDEDVGPGDFTTLWTVPAERRAEARIVAKASGVVAGSEVAVEVFRRVDPSLRVEVHAPDGTAVEPGDVAMLVTGSARSILTAERTALNFMQRLSGVATVTRRYVNAVEGTGARVIDTRKTTPGMRALEKAAVVAGGGTNHRHGLHDMVMIKDNHIAAAGGITAAVDAVRARNERGLAVEVETTSLDEVREALGTSADRIMFDNMPPELMRQAVELVWSAERRPETEASGGITLDTIRAAAETGVDFISVGALTHSAPSLDLSLQLRALP</sequence>
<organism evidence="16">
    <name type="scientific">uncultured Gemmatimonadota bacterium</name>
    <dbReference type="NCBI Taxonomy" id="203437"/>
    <lineage>
        <taxon>Bacteria</taxon>
        <taxon>Pseudomonadati</taxon>
        <taxon>Gemmatimonadota</taxon>
        <taxon>environmental samples</taxon>
    </lineage>
</organism>